<dbReference type="EMBL" id="GBXM01055107">
    <property type="protein sequence ID" value="JAH53470.1"/>
    <property type="molecule type" value="Transcribed_RNA"/>
</dbReference>
<protein>
    <submittedName>
        <fullName evidence="1">Uncharacterized protein</fullName>
    </submittedName>
</protein>
<accession>A0A0E9TPH3</accession>
<dbReference type="AlphaFoldDB" id="A0A0E9TPH3"/>
<name>A0A0E9TPH3_ANGAN</name>
<reference evidence="1" key="2">
    <citation type="journal article" date="2015" name="Fish Shellfish Immunol.">
        <title>Early steps in the European eel (Anguilla anguilla)-Vibrio vulnificus interaction in the gills: Role of the RtxA13 toxin.</title>
        <authorList>
            <person name="Callol A."/>
            <person name="Pajuelo D."/>
            <person name="Ebbesson L."/>
            <person name="Teles M."/>
            <person name="MacKenzie S."/>
            <person name="Amaro C."/>
        </authorList>
    </citation>
    <scope>NUCLEOTIDE SEQUENCE</scope>
</reference>
<evidence type="ECO:0000313" key="1">
    <source>
        <dbReference type="EMBL" id="JAH54750.1"/>
    </source>
</evidence>
<proteinExistence type="predicted"/>
<reference evidence="1" key="1">
    <citation type="submission" date="2014-11" db="EMBL/GenBank/DDBJ databases">
        <authorList>
            <person name="Amaro Gonzalez C."/>
        </authorList>
    </citation>
    <scope>NUCLEOTIDE SEQUENCE</scope>
</reference>
<sequence length="49" mass="5424">MCKISSPVMDLIQSFSHVANQSFNILKQHSTTSSQASRSLAYNHLSKSI</sequence>
<dbReference type="EMBL" id="GBXM01053827">
    <property type="protein sequence ID" value="JAH54750.1"/>
    <property type="molecule type" value="Transcribed_RNA"/>
</dbReference>
<organism evidence="1">
    <name type="scientific">Anguilla anguilla</name>
    <name type="common">European freshwater eel</name>
    <name type="synonym">Muraena anguilla</name>
    <dbReference type="NCBI Taxonomy" id="7936"/>
    <lineage>
        <taxon>Eukaryota</taxon>
        <taxon>Metazoa</taxon>
        <taxon>Chordata</taxon>
        <taxon>Craniata</taxon>
        <taxon>Vertebrata</taxon>
        <taxon>Euteleostomi</taxon>
        <taxon>Actinopterygii</taxon>
        <taxon>Neopterygii</taxon>
        <taxon>Teleostei</taxon>
        <taxon>Anguilliformes</taxon>
        <taxon>Anguillidae</taxon>
        <taxon>Anguilla</taxon>
    </lineage>
</organism>